<evidence type="ECO:0000313" key="4">
    <source>
        <dbReference type="Proteomes" id="UP000189670"/>
    </source>
</evidence>
<comment type="caution">
    <text evidence="3">The sequence shown here is derived from an EMBL/GenBank/DDBJ whole genome shotgun (WGS) entry which is preliminary data.</text>
</comment>
<proteinExistence type="predicted"/>
<evidence type="ECO:0000256" key="1">
    <source>
        <dbReference type="ARBA" id="ARBA00022649"/>
    </source>
</evidence>
<dbReference type="Pfam" id="PF05016">
    <property type="entry name" value="ParE_toxin"/>
    <property type="match status" value="1"/>
</dbReference>
<keyword evidence="2" id="KW-1133">Transmembrane helix</keyword>
<reference evidence="4" key="1">
    <citation type="submission" date="2012-11" db="EMBL/GenBank/DDBJ databases">
        <authorList>
            <person name="Lucero-Rivera Y.E."/>
            <person name="Tovar-Ramirez D."/>
        </authorList>
    </citation>
    <scope>NUCLEOTIDE SEQUENCE [LARGE SCALE GENOMIC DNA]</scope>
    <source>
        <strain evidence="4">Araruama</strain>
    </source>
</reference>
<organism evidence="3 4">
    <name type="scientific">Candidatus Magnetoglobus multicellularis str. Araruama</name>
    <dbReference type="NCBI Taxonomy" id="890399"/>
    <lineage>
        <taxon>Bacteria</taxon>
        <taxon>Pseudomonadati</taxon>
        <taxon>Thermodesulfobacteriota</taxon>
        <taxon>Desulfobacteria</taxon>
        <taxon>Desulfobacterales</taxon>
        <taxon>Desulfobacteraceae</taxon>
        <taxon>Candidatus Magnetoglobus</taxon>
    </lineage>
</organism>
<protein>
    <submittedName>
        <fullName evidence="3">Plasmid stabilization system protein</fullName>
    </submittedName>
</protein>
<dbReference type="InterPro" id="IPR007712">
    <property type="entry name" value="RelE/ParE_toxin"/>
</dbReference>
<dbReference type="AlphaFoldDB" id="A0A1V1P844"/>
<keyword evidence="2" id="KW-0472">Membrane</keyword>
<name>A0A1V1P844_9BACT</name>
<dbReference type="EMBL" id="ATBP01000355">
    <property type="protein sequence ID" value="ETR70875.1"/>
    <property type="molecule type" value="Genomic_DNA"/>
</dbReference>
<dbReference type="Gene3D" id="3.30.2310.20">
    <property type="entry name" value="RelE-like"/>
    <property type="match status" value="1"/>
</dbReference>
<feature type="transmembrane region" description="Helical" evidence="2">
    <location>
        <begin position="76"/>
        <end position="98"/>
    </location>
</feature>
<evidence type="ECO:0000256" key="2">
    <source>
        <dbReference type="SAM" id="Phobius"/>
    </source>
</evidence>
<dbReference type="InterPro" id="IPR035093">
    <property type="entry name" value="RelE/ParE_toxin_dom_sf"/>
</dbReference>
<dbReference type="Proteomes" id="UP000189670">
    <property type="component" value="Unassembled WGS sequence"/>
</dbReference>
<accession>A0A1V1P844</accession>
<gene>
    <name evidence="3" type="ORF">OMM_08492</name>
</gene>
<keyword evidence="2" id="KW-0812">Transmembrane</keyword>
<evidence type="ECO:0000313" key="3">
    <source>
        <dbReference type="EMBL" id="ETR70875.1"/>
    </source>
</evidence>
<sequence length="104" mass="12322">MKIKYTVNITDHAQNDIHKIYAYIAEDSPNNARSFINRLENKIYSLELLPEFHPIIPENILLEANYRHLIFKKYRVIFRISGYNVFILRVIHGSQLLLLPDLNL</sequence>
<keyword evidence="1" id="KW-1277">Toxin-antitoxin system</keyword>